<dbReference type="STRING" id="665126.ABB55_19220"/>
<dbReference type="InterPro" id="IPR036866">
    <property type="entry name" value="RibonucZ/Hydroxyglut_hydro"/>
</dbReference>
<dbReference type="InterPro" id="IPR001279">
    <property type="entry name" value="Metallo-B-lactamas"/>
</dbReference>
<feature type="domain" description="Metallo-beta-lactamase" evidence="1">
    <location>
        <begin position="18"/>
        <end position="220"/>
    </location>
</feature>
<dbReference type="EMBL" id="LJYW01000001">
    <property type="protein sequence ID" value="KPL54078.1"/>
    <property type="molecule type" value="Genomic_DNA"/>
</dbReference>
<dbReference type="Proteomes" id="UP000048984">
    <property type="component" value="Unassembled WGS sequence"/>
</dbReference>
<dbReference type="CDD" id="cd07740">
    <property type="entry name" value="metallo-hydrolase-like_MBL-fold"/>
    <property type="match status" value="1"/>
</dbReference>
<dbReference type="PANTHER" id="PTHR46018:SF7">
    <property type="entry name" value="RIBONUCLEASE Z"/>
    <property type="match status" value="1"/>
</dbReference>
<comment type="caution">
    <text evidence="2">The sequence shown here is derived from an EMBL/GenBank/DDBJ whole genome shotgun (WGS) entry which is preliminary data.</text>
</comment>
<accession>A0A0P6VQF5</accession>
<dbReference type="Pfam" id="PF23023">
    <property type="entry name" value="Anti-Pycsar_Apyc1"/>
    <property type="match status" value="1"/>
</dbReference>
<evidence type="ECO:0000313" key="3">
    <source>
        <dbReference type="Proteomes" id="UP000048984"/>
    </source>
</evidence>
<evidence type="ECO:0000313" key="2">
    <source>
        <dbReference type="EMBL" id="KPL54078.1"/>
    </source>
</evidence>
<gene>
    <name evidence="2" type="ORF">ABB55_19220</name>
</gene>
<dbReference type="GO" id="GO:0042781">
    <property type="term" value="F:3'-tRNA processing endoribonuclease activity"/>
    <property type="evidence" value="ECO:0007669"/>
    <property type="project" value="TreeGrafter"/>
</dbReference>
<proteinExistence type="predicted"/>
<organism evidence="2 3">
    <name type="scientific">Prosthecodimorpha hirschii</name>
    <dbReference type="NCBI Taxonomy" id="665126"/>
    <lineage>
        <taxon>Bacteria</taxon>
        <taxon>Pseudomonadati</taxon>
        <taxon>Pseudomonadota</taxon>
        <taxon>Alphaproteobacteria</taxon>
        <taxon>Hyphomicrobiales</taxon>
        <taxon>Ancalomicrobiaceae</taxon>
        <taxon>Prosthecodimorpha</taxon>
    </lineage>
</organism>
<dbReference type="RefSeq" id="WP_054360244.1">
    <property type="nucleotide sequence ID" value="NZ_JAPCYQ010000001.1"/>
</dbReference>
<dbReference type="Gene3D" id="3.60.15.10">
    <property type="entry name" value="Ribonuclease Z/Hydroxyacylglutathione hydrolase-like"/>
    <property type="match status" value="1"/>
</dbReference>
<name>A0A0P6VQF5_9HYPH</name>
<reference evidence="2 3" key="1">
    <citation type="submission" date="2015-09" db="EMBL/GenBank/DDBJ databases">
        <authorList>
            <person name="Jackson K.R."/>
            <person name="Lunt B.L."/>
            <person name="Fisher J.N.B."/>
            <person name="Gardner A.V."/>
            <person name="Bailey M.E."/>
            <person name="Deus L.M."/>
            <person name="Earl A.S."/>
            <person name="Gibby P.D."/>
            <person name="Hartmann K.A."/>
            <person name="Liu J.E."/>
            <person name="Manci A.M."/>
            <person name="Nielsen D.A."/>
            <person name="Solomon M.B."/>
            <person name="Breakwell D.P."/>
            <person name="Burnett S.H."/>
            <person name="Grose J.H."/>
        </authorList>
    </citation>
    <scope>NUCLEOTIDE SEQUENCE [LARGE SCALE GENOMIC DNA]</scope>
    <source>
        <strain evidence="2 3">16</strain>
    </source>
</reference>
<protein>
    <recommendedName>
        <fullName evidence="1">Metallo-beta-lactamase domain-containing protein</fullName>
    </recommendedName>
</protein>
<reference evidence="2 3" key="2">
    <citation type="submission" date="2015-10" db="EMBL/GenBank/DDBJ databases">
        <title>Draft Genome Sequence of Prosthecomicrobium hirschii ATCC 27832.</title>
        <authorList>
            <person name="Daniel J."/>
            <person name="Givan S.A."/>
            <person name="Brun Y.V."/>
            <person name="Brown P.J."/>
        </authorList>
    </citation>
    <scope>NUCLEOTIDE SEQUENCE [LARGE SCALE GENOMIC DNA]</scope>
    <source>
        <strain evidence="2 3">16</strain>
    </source>
</reference>
<dbReference type="SMART" id="SM00849">
    <property type="entry name" value="Lactamase_B"/>
    <property type="match status" value="1"/>
</dbReference>
<evidence type="ECO:0000259" key="1">
    <source>
        <dbReference type="SMART" id="SM00849"/>
    </source>
</evidence>
<keyword evidence="3" id="KW-1185">Reference proteome</keyword>
<dbReference type="PANTHER" id="PTHR46018">
    <property type="entry name" value="ZINC PHOSPHODIESTERASE ELAC PROTEIN 1"/>
    <property type="match status" value="1"/>
</dbReference>
<dbReference type="SUPFAM" id="SSF56281">
    <property type="entry name" value="Metallo-hydrolase/oxidoreductase"/>
    <property type="match status" value="1"/>
</dbReference>
<dbReference type="AlphaFoldDB" id="A0A0P6VQF5"/>
<sequence>MHIRFIGSGDAFGSGGRFHTCIHVATAATDMLVDLGASAFHGLKASGLDLNRIGAILLTHFHGDHFGGLPYFILDAHYVSNRKAPLLIAGPPGVEAAVLRLLEACYPGFMAAPRVYEIRFVEIAAAEPTAIAGATVTARPVKHDPNLACCYGYRIAADGVTFVYSGDTTWTDTLIPLAQGADLFAVECYTRARPMAVHMDYATLAAKLPEIGARRVVLTHMSRDMLDHPEDIRHEMAHDGLTIEIGTALP</sequence>